<keyword evidence="3" id="KW-1185">Reference proteome</keyword>
<evidence type="ECO:0000313" key="3">
    <source>
        <dbReference type="Proteomes" id="UP000002524"/>
    </source>
</evidence>
<dbReference type="Proteomes" id="UP000002524">
    <property type="component" value="Chromosome 1"/>
</dbReference>
<name>Q9RSU4_DEIRA</name>
<dbReference type="GeneID" id="69518268"/>
<dbReference type="KEGG" id="dra:DR_2029"/>
<dbReference type="InterPro" id="IPR035930">
    <property type="entry name" value="FomD-like_sf"/>
</dbReference>
<dbReference type="Gene3D" id="2.40.380.10">
    <property type="entry name" value="FomD-like"/>
    <property type="match status" value="1"/>
</dbReference>
<evidence type="ECO:0000313" key="2">
    <source>
        <dbReference type="EMBL" id="AAF11581.1"/>
    </source>
</evidence>
<dbReference type="PaxDb" id="243230-DR_2029"/>
<gene>
    <name evidence="2" type="ordered locus">DR_2029</name>
</gene>
<reference evidence="2 3" key="1">
    <citation type="journal article" date="1999" name="Science">
        <title>Genome sequence of the radioresistant bacterium Deinococcus radiodurans R1.</title>
        <authorList>
            <person name="White O."/>
            <person name="Eisen J.A."/>
            <person name="Heidelberg J.F."/>
            <person name="Hickey E.K."/>
            <person name="Peterson J.D."/>
            <person name="Dodson R.J."/>
            <person name="Haft D.H."/>
            <person name="Gwinn M.L."/>
            <person name="Nelson W.C."/>
            <person name="Richardson D.L."/>
            <person name="Moffat K.S."/>
            <person name="Qin H."/>
            <person name="Jiang L."/>
            <person name="Pamphile W."/>
            <person name="Crosby M."/>
            <person name="Shen M."/>
            <person name="Vamathevan J.J."/>
            <person name="Lam P."/>
            <person name="McDonald L."/>
            <person name="Utterback T."/>
            <person name="Zalewski C."/>
            <person name="Makarova K.S."/>
            <person name="Aravind L."/>
            <person name="Daly M.J."/>
            <person name="Minton K.W."/>
            <person name="Fleischmann R.D."/>
            <person name="Ketchum K.A."/>
            <person name="Nelson K.E."/>
            <person name="Salzberg S."/>
            <person name="Smith H.O."/>
            <person name="Venter J.C."/>
            <person name="Fraser C.M."/>
        </authorList>
    </citation>
    <scope>NUCLEOTIDE SEQUENCE [LARGE SCALE GENOMIC DNA]</scope>
    <source>
        <strain evidence="3">ATCC 13939 / DSM 20539 / JCM 16871 / LMG 4051 / NBRC 15346 / NCIMB 9279 / R1 / VKM B-1422</strain>
    </source>
</reference>
<proteinExistence type="predicted"/>
<dbReference type="eggNOG" id="COG2306">
    <property type="taxonomic scope" value="Bacteria"/>
</dbReference>
<dbReference type="STRING" id="243230.DR_2029"/>
<dbReference type="InParanoid" id="Q9RSU4"/>
<dbReference type="HOGENOM" id="CLU_098301_2_0_0"/>
<feature type="domain" description="DUF402" evidence="1">
    <location>
        <begin position="63"/>
        <end position="168"/>
    </location>
</feature>
<dbReference type="EnsemblBacteria" id="AAF11581">
    <property type="protein sequence ID" value="AAF11581"/>
    <property type="gene ID" value="DR_2029"/>
</dbReference>
<dbReference type="PATRIC" id="fig|243230.17.peg.2255"/>
<dbReference type="Pfam" id="PF04167">
    <property type="entry name" value="DUF402"/>
    <property type="match status" value="1"/>
</dbReference>
<dbReference type="PANTHER" id="PTHR41271:SF1">
    <property type="entry name" value="DUF402 DOMAIN-CONTAINING PROTEIN"/>
    <property type="match status" value="1"/>
</dbReference>
<dbReference type="SUPFAM" id="SSF159234">
    <property type="entry name" value="FomD-like"/>
    <property type="match status" value="1"/>
</dbReference>
<dbReference type="AlphaFoldDB" id="Q9RSU4"/>
<accession>Q9RSU4</accession>
<dbReference type="PIR" id="H75324">
    <property type="entry name" value="H75324"/>
</dbReference>
<organism evidence="2 3">
    <name type="scientific">Deinococcus radiodurans (strain ATCC 13939 / DSM 20539 / JCM 16871 / CCUG 27074 / LMG 4051 / NBRC 15346 / NCIMB 9279 / VKM B-1422 / R1)</name>
    <dbReference type="NCBI Taxonomy" id="243230"/>
    <lineage>
        <taxon>Bacteria</taxon>
        <taxon>Thermotogati</taxon>
        <taxon>Deinococcota</taxon>
        <taxon>Deinococci</taxon>
        <taxon>Deinococcales</taxon>
        <taxon>Deinococcaceae</taxon>
        <taxon>Deinococcus</taxon>
    </lineage>
</organism>
<dbReference type="OrthoDB" id="2002222at2"/>
<dbReference type="RefSeq" id="WP_010888661.1">
    <property type="nucleotide sequence ID" value="NC_001263.1"/>
</dbReference>
<evidence type="ECO:0000259" key="1">
    <source>
        <dbReference type="Pfam" id="PF04167"/>
    </source>
</evidence>
<dbReference type="InterPro" id="IPR007295">
    <property type="entry name" value="DUF402"/>
</dbReference>
<protein>
    <recommendedName>
        <fullName evidence="1">DUF402 domain-containing protein</fullName>
    </recommendedName>
</protein>
<dbReference type="EMBL" id="AE000513">
    <property type="protein sequence ID" value="AAF11581.1"/>
    <property type="molecule type" value="Genomic_DNA"/>
</dbReference>
<sequence>MKHKRFDYLHWHRIREGSGEQTVLSLPGGVLTDFQAAEVTKPLRVACCGQQRLILADGYRWVNFAPTDKHHALMVQLDERNVPQQLYVDIGLSTGLDPDGIAFIEDLYLDVIALCDVQPDGRWHVTETEIIDVDELEDALREGQVTPAQYDLAWAEARAVEAALQAQTFGPVDVVRGYLTDPYT</sequence>
<dbReference type="PANTHER" id="PTHR41271">
    <property type="entry name" value="DUF402 DOMAIN-CONTAINING PROTEIN"/>
    <property type="match status" value="1"/>
</dbReference>